<comment type="caution">
    <text evidence="2">The sequence shown here is derived from an EMBL/GenBank/DDBJ whole genome shotgun (WGS) entry which is preliminary data.</text>
</comment>
<sequence length="313" mass="35480">MADIYECQEQILLEKGLASSEDTADYEAKLASFKDVWGGPDPRPLQTLAKSSSKDNPTVDFLDPERVHGKQYQIKAFIFLPLLCLHKKINASEFDTEDEMNIIKEYLKEWKDRKLIELACTQLNQAWEQLIENHREFQALCEDNKDLQEADTWLLESQALVEELICRSVDYGEVKFCSGEMVSKPPNVQMEGTKNSSITSFGRPSKKSSGKTTSSVSQEHARAVAREGDIAKPKVKHLKKKAELEPKIAAQKAQPEAEPAIQEAEHEAGRREIEALLLKEDLDEFNQSEHMKDFEDNPVGGDKIKMEAMLQVK</sequence>
<reference evidence="2" key="1">
    <citation type="journal article" date="2023" name="G3 (Bethesda)">
        <title>Whole genome assembly and annotation of the endangered Caribbean coral Acropora cervicornis.</title>
        <authorList>
            <person name="Selwyn J.D."/>
            <person name="Vollmer S.V."/>
        </authorList>
    </citation>
    <scope>NUCLEOTIDE SEQUENCE</scope>
    <source>
        <strain evidence="2">K2</strain>
    </source>
</reference>
<accession>A0AAD9PUL0</accession>
<protein>
    <submittedName>
        <fullName evidence="2">Uncharacterized protein</fullName>
    </submittedName>
</protein>
<organism evidence="2 3">
    <name type="scientific">Acropora cervicornis</name>
    <name type="common">Staghorn coral</name>
    <dbReference type="NCBI Taxonomy" id="6130"/>
    <lineage>
        <taxon>Eukaryota</taxon>
        <taxon>Metazoa</taxon>
        <taxon>Cnidaria</taxon>
        <taxon>Anthozoa</taxon>
        <taxon>Hexacorallia</taxon>
        <taxon>Scleractinia</taxon>
        <taxon>Astrocoeniina</taxon>
        <taxon>Acroporidae</taxon>
        <taxon>Acropora</taxon>
    </lineage>
</organism>
<reference evidence="2" key="2">
    <citation type="journal article" date="2023" name="Science">
        <title>Genomic signatures of disease resistance in endangered staghorn corals.</title>
        <authorList>
            <person name="Vollmer S.V."/>
            <person name="Selwyn J.D."/>
            <person name="Despard B.A."/>
            <person name="Roesel C.L."/>
        </authorList>
    </citation>
    <scope>NUCLEOTIDE SEQUENCE</scope>
    <source>
        <strain evidence="2">K2</strain>
    </source>
</reference>
<evidence type="ECO:0000256" key="1">
    <source>
        <dbReference type="SAM" id="MobiDB-lite"/>
    </source>
</evidence>
<feature type="compositionally biased region" description="Polar residues" evidence="1">
    <location>
        <begin position="190"/>
        <end position="202"/>
    </location>
</feature>
<evidence type="ECO:0000313" key="2">
    <source>
        <dbReference type="EMBL" id="KAK2549386.1"/>
    </source>
</evidence>
<evidence type="ECO:0000313" key="3">
    <source>
        <dbReference type="Proteomes" id="UP001249851"/>
    </source>
</evidence>
<feature type="region of interest" description="Disordered" evidence="1">
    <location>
        <begin position="183"/>
        <end position="228"/>
    </location>
</feature>
<gene>
    <name evidence="2" type="ORF">P5673_030214</name>
</gene>
<dbReference type="EMBL" id="JARQWQ010000127">
    <property type="protein sequence ID" value="KAK2549386.1"/>
    <property type="molecule type" value="Genomic_DNA"/>
</dbReference>
<dbReference type="AlphaFoldDB" id="A0AAD9PUL0"/>
<dbReference type="Proteomes" id="UP001249851">
    <property type="component" value="Unassembled WGS sequence"/>
</dbReference>
<proteinExistence type="predicted"/>
<feature type="compositionally biased region" description="Basic and acidic residues" evidence="1">
    <location>
        <begin position="219"/>
        <end position="228"/>
    </location>
</feature>
<keyword evidence="3" id="KW-1185">Reference proteome</keyword>
<name>A0AAD9PUL0_ACRCE</name>